<protein>
    <submittedName>
        <fullName evidence="2">Uncharacterized protein</fullName>
    </submittedName>
</protein>
<feature type="compositionally biased region" description="Low complexity" evidence="1">
    <location>
        <begin position="60"/>
        <end position="76"/>
    </location>
</feature>
<proteinExistence type="predicted"/>
<feature type="compositionally biased region" description="Basic and acidic residues" evidence="1">
    <location>
        <begin position="77"/>
        <end position="89"/>
    </location>
</feature>
<reference evidence="2 3" key="1">
    <citation type="submission" date="2021-01" db="EMBL/GenBank/DDBJ databases">
        <title>Piscinibacter sp. Jin2 Genome sequencing and assembly.</title>
        <authorList>
            <person name="Kim I."/>
        </authorList>
    </citation>
    <scope>NUCLEOTIDE SEQUENCE [LARGE SCALE GENOMIC DNA]</scope>
    <source>
        <strain evidence="2 3">Jin2</strain>
    </source>
</reference>
<evidence type="ECO:0000313" key="2">
    <source>
        <dbReference type="EMBL" id="MBL0718497.1"/>
    </source>
</evidence>
<sequence>MSRFVSVSLRRPASVAALAVIALLGVTVLPSYAGQLPRCTASGWAYLGGDSSSIYVGQCPSKPASRADSPAAAAPKATRDPQLEHETNKPTRPAAKGEAQGLSSPPQRGGAS</sequence>
<feature type="region of interest" description="Disordered" evidence="1">
    <location>
        <begin position="59"/>
        <end position="112"/>
    </location>
</feature>
<dbReference type="RefSeq" id="WP_201823209.1">
    <property type="nucleotide sequence ID" value="NZ_JAERRA010000001.1"/>
</dbReference>
<accession>A0A9X0XAS7</accession>
<evidence type="ECO:0000313" key="3">
    <source>
        <dbReference type="Proteomes" id="UP000643207"/>
    </source>
</evidence>
<dbReference type="AlphaFoldDB" id="A0A9X0XAS7"/>
<dbReference type="EMBL" id="JAERRA010000001">
    <property type="protein sequence ID" value="MBL0718497.1"/>
    <property type="molecule type" value="Genomic_DNA"/>
</dbReference>
<comment type="caution">
    <text evidence="2">The sequence shown here is derived from an EMBL/GenBank/DDBJ whole genome shotgun (WGS) entry which is preliminary data.</text>
</comment>
<dbReference type="Proteomes" id="UP000643207">
    <property type="component" value="Unassembled WGS sequence"/>
</dbReference>
<evidence type="ECO:0000256" key="1">
    <source>
        <dbReference type="SAM" id="MobiDB-lite"/>
    </source>
</evidence>
<keyword evidence="3" id="KW-1185">Reference proteome</keyword>
<gene>
    <name evidence="2" type="ORF">JI742_01220</name>
</gene>
<organism evidence="2 3">
    <name type="scientific">Aquariibacter lacus</name>
    <dbReference type="NCBI Taxonomy" id="2801332"/>
    <lineage>
        <taxon>Bacteria</taxon>
        <taxon>Pseudomonadati</taxon>
        <taxon>Pseudomonadota</taxon>
        <taxon>Betaproteobacteria</taxon>
        <taxon>Burkholderiales</taxon>
        <taxon>Sphaerotilaceae</taxon>
        <taxon>Aquariibacter</taxon>
    </lineage>
</organism>
<name>A0A9X0XAS7_9BURK</name>